<dbReference type="InterPro" id="IPR027831">
    <property type="entry name" value="DUF4485"/>
</dbReference>
<accession>A0A4C1Z242</accession>
<feature type="region of interest" description="Disordered" evidence="2">
    <location>
        <begin position="520"/>
        <end position="559"/>
    </location>
</feature>
<organism evidence="4 5">
    <name type="scientific">Eumeta variegata</name>
    <name type="common">Bagworm moth</name>
    <name type="synonym">Eumeta japonica</name>
    <dbReference type="NCBI Taxonomy" id="151549"/>
    <lineage>
        <taxon>Eukaryota</taxon>
        <taxon>Metazoa</taxon>
        <taxon>Ecdysozoa</taxon>
        <taxon>Arthropoda</taxon>
        <taxon>Hexapoda</taxon>
        <taxon>Insecta</taxon>
        <taxon>Pterygota</taxon>
        <taxon>Neoptera</taxon>
        <taxon>Endopterygota</taxon>
        <taxon>Lepidoptera</taxon>
        <taxon>Glossata</taxon>
        <taxon>Ditrysia</taxon>
        <taxon>Tineoidea</taxon>
        <taxon>Psychidae</taxon>
        <taxon>Oiketicinae</taxon>
        <taxon>Eumeta</taxon>
    </lineage>
</organism>
<protein>
    <recommendedName>
        <fullName evidence="3">DUF4485 domain-containing protein</fullName>
    </recommendedName>
</protein>
<dbReference type="OrthoDB" id="78101at2759"/>
<name>A0A4C1Z242_EUMVA</name>
<dbReference type="EMBL" id="BGZK01001504">
    <property type="protein sequence ID" value="GBP81292.1"/>
    <property type="molecule type" value="Genomic_DNA"/>
</dbReference>
<sequence length="559" mass="65020">MEGSNKLNSVGEYERNLLSVRSYIKELVDYHDVDICQSWIEKLTSCAEDEINLHNEYMNALRYQLSNGILKDPFLELPPKGKLSPYPDNDESDYCNNGVSDPELLRTESNCDGHEIDNEELSCNLIEKKETELNFDSLPEMISTKAETIILGSDCASSCASQVSESLVENINTYTKPLNNKGQYYVDDNLDKRANDLIMKLREMKRQNSLLNKELLAMRAEMGHVQICQRKGAYKYDFHLSEEDDARNISDFYDNSNNVLAYFNEKIAEMENFSYFLLDSLDSFEEKLRQIDDEEKYNIKKMISKYKIEVEKIKISVRNELKESFEKDIKELKQMYDNKIKQTELNILQREQETITAKNKIIKEKDELLTMKDIAIGKLEVIVEEQRSNLKTTINRLSDKANSECNTDSLQNKVYRLERQLVKADRSKKKYIHLYESRIARLEREKHYLMYNFQLQLIRQKTYQASDTATETHSKLNAVFSKLESKYREVVTNMQATAIKRRMQDQLALESILLASYGNAENGDEESCVKESKNPARLSRDFDEQNLSKSLSDESANSK</sequence>
<dbReference type="Pfam" id="PF14846">
    <property type="entry name" value="DUF4485"/>
    <property type="match status" value="1"/>
</dbReference>
<feature type="domain" description="DUF4485" evidence="3">
    <location>
        <begin position="12"/>
        <end position="86"/>
    </location>
</feature>
<dbReference type="STRING" id="151549.A0A4C1Z242"/>
<comment type="caution">
    <text evidence="4">The sequence shown here is derived from an EMBL/GenBank/DDBJ whole genome shotgun (WGS) entry which is preliminary data.</text>
</comment>
<proteinExistence type="predicted"/>
<keyword evidence="5" id="KW-1185">Reference proteome</keyword>
<dbReference type="Proteomes" id="UP000299102">
    <property type="component" value="Unassembled WGS sequence"/>
</dbReference>
<reference evidence="4 5" key="1">
    <citation type="journal article" date="2019" name="Commun. Biol.">
        <title>The bagworm genome reveals a unique fibroin gene that provides high tensile strength.</title>
        <authorList>
            <person name="Kono N."/>
            <person name="Nakamura H."/>
            <person name="Ohtoshi R."/>
            <person name="Tomita M."/>
            <person name="Numata K."/>
            <person name="Arakawa K."/>
        </authorList>
    </citation>
    <scope>NUCLEOTIDE SEQUENCE [LARGE SCALE GENOMIC DNA]</scope>
</reference>
<evidence type="ECO:0000313" key="5">
    <source>
        <dbReference type="Proteomes" id="UP000299102"/>
    </source>
</evidence>
<feature type="compositionally biased region" description="Polar residues" evidence="2">
    <location>
        <begin position="545"/>
        <end position="559"/>
    </location>
</feature>
<keyword evidence="1" id="KW-0175">Coiled coil</keyword>
<evidence type="ECO:0000313" key="4">
    <source>
        <dbReference type="EMBL" id="GBP81292.1"/>
    </source>
</evidence>
<dbReference type="AlphaFoldDB" id="A0A4C1Z242"/>
<feature type="compositionally biased region" description="Basic and acidic residues" evidence="2">
    <location>
        <begin position="527"/>
        <end position="543"/>
    </location>
</feature>
<evidence type="ECO:0000259" key="3">
    <source>
        <dbReference type="Pfam" id="PF14846"/>
    </source>
</evidence>
<evidence type="ECO:0000256" key="2">
    <source>
        <dbReference type="SAM" id="MobiDB-lite"/>
    </source>
</evidence>
<gene>
    <name evidence="4" type="ORF">EVAR_59684_1</name>
</gene>
<evidence type="ECO:0000256" key="1">
    <source>
        <dbReference type="SAM" id="Coils"/>
    </source>
</evidence>
<feature type="coiled-coil region" evidence="1">
    <location>
        <begin position="194"/>
        <end position="221"/>
    </location>
</feature>